<evidence type="ECO:0000256" key="5">
    <source>
        <dbReference type="SAM" id="MobiDB-lite"/>
    </source>
</evidence>
<dbReference type="RefSeq" id="XP_008616459.1">
    <property type="nucleotide sequence ID" value="XM_008618237.1"/>
</dbReference>
<accession>T0Q683</accession>
<evidence type="ECO:0000256" key="1">
    <source>
        <dbReference type="ARBA" id="ARBA00022723"/>
    </source>
</evidence>
<dbReference type="GeneID" id="19952903"/>
<dbReference type="SUPFAM" id="SSF57903">
    <property type="entry name" value="FYVE/PHD zinc finger"/>
    <property type="match status" value="1"/>
</dbReference>
<evidence type="ECO:0000256" key="2">
    <source>
        <dbReference type="ARBA" id="ARBA00022771"/>
    </source>
</evidence>
<keyword evidence="3" id="KW-0862">Zinc</keyword>
<dbReference type="InterPro" id="IPR017455">
    <property type="entry name" value="Znf_FYVE-rel"/>
</dbReference>
<feature type="region of interest" description="Disordered" evidence="5">
    <location>
        <begin position="425"/>
        <end position="447"/>
    </location>
</feature>
<dbReference type="InterPro" id="IPR013083">
    <property type="entry name" value="Znf_RING/FYVE/PHD"/>
</dbReference>
<dbReference type="Gene3D" id="3.30.530.20">
    <property type="match status" value="1"/>
</dbReference>
<organism evidence="7 8">
    <name type="scientific">Saprolegnia diclina (strain VS20)</name>
    <dbReference type="NCBI Taxonomy" id="1156394"/>
    <lineage>
        <taxon>Eukaryota</taxon>
        <taxon>Sar</taxon>
        <taxon>Stramenopiles</taxon>
        <taxon>Oomycota</taxon>
        <taxon>Saprolegniomycetes</taxon>
        <taxon>Saprolegniales</taxon>
        <taxon>Saprolegniaceae</taxon>
        <taxon>Saprolegnia</taxon>
    </lineage>
</organism>
<dbReference type="Gene3D" id="3.30.40.10">
    <property type="entry name" value="Zinc/RING finger domain, C3HC4 (zinc finger)"/>
    <property type="match status" value="1"/>
</dbReference>
<reference evidence="7 8" key="1">
    <citation type="submission" date="2012-04" db="EMBL/GenBank/DDBJ databases">
        <title>The Genome Sequence of Saprolegnia declina VS20.</title>
        <authorList>
            <consortium name="The Broad Institute Genome Sequencing Platform"/>
            <person name="Russ C."/>
            <person name="Nusbaum C."/>
            <person name="Tyler B."/>
            <person name="van West P."/>
            <person name="Dieguez-Uribeondo J."/>
            <person name="de Bruijn I."/>
            <person name="Tripathy S."/>
            <person name="Jiang R."/>
            <person name="Young S.K."/>
            <person name="Zeng Q."/>
            <person name="Gargeya S."/>
            <person name="Fitzgerald M."/>
            <person name="Haas B."/>
            <person name="Abouelleil A."/>
            <person name="Alvarado L."/>
            <person name="Arachchi H.M."/>
            <person name="Berlin A."/>
            <person name="Chapman S.B."/>
            <person name="Goldberg J."/>
            <person name="Griggs A."/>
            <person name="Gujja S."/>
            <person name="Hansen M."/>
            <person name="Howarth C."/>
            <person name="Imamovic A."/>
            <person name="Larimer J."/>
            <person name="McCowen C."/>
            <person name="Montmayeur A."/>
            <person name="Murphy C."/>
            <person name="Neiman D."/>
            <person name="Pearson M."/>
            <person name="Priest M."/>
            <person name="Roberts A."/>
            <person name="Saif S."/>
            <person name="Shea T."/>
            <person name="Sisk P."/>
            <person name="Sykes S."/>
            <person name="Wortman J."/>
            <person name="Nusbaum C."/>
            <person name="Birren B."/>
        </authorList>
    </citation>
    <scope>NUCLEOTIDE SEQUENCE [LARGE SCALE GENOMIC DNA]</scope>
    <source>
        <strain evidence="7 8">VS20</strain>
    </source>
</reference>
<dbReference type="OMA" id="SIELACC"/>
<protein>
    <recommendedName>
        <fullName evidence="6">FYVE-type domain-containing protein</fullName>
    </recommendedName>
</protein>
<dbReference type="PANTHER" id="PTHR13510:SF44">
    <property type="entry name" value="RABENOSYN-5"/>
    <property type="match status" value="1"/>
</dbReference>
<dbReference type="InterPro" id="IPR011011">
    <property type="entry name" value="Znf_FYVE_PHD"/>
</dbReference>
<sequence>MSKGLPLPPGFFRCPPLRNADVQHLRSIADEACADTIANALAMAKLPPKKVVAHPRTKRHVQLHHGPDLRQPELDGITGVTQIATNYDELHNFYHLQTAKQVRTYSKVASQTLLDRVTLYTLERSTSPFRVTSVVWAAIETPILKLLPGAIAKRDTCYIECIRDVTVVDGDRVRRGFLRVINSIELACCPSLEASHGLARGQLYRSGHILLESLDHDGLFDFYSTYGGDASGSIPRSIKLKAMEHFVGQMLRVEDHFCQDRITTRLAMQQRAFVAPAPFRAKAPFCELCFKSFHLLSQKLQCFFCHKMACKRCAHVLQAETMAFPKKIRVCTTCYCPTSRRRTTTTVHSDTLSDEASSVYTVGGPIALDDDDDKPRAIQLYPQNERRRSSMTQPTMIDDDDEWGFTRTTTALSVLDSRSSFSSYAPSVVAPSATGAGDSTRGQYGYY</sequence>
<dbReference type="InterPro" id="IPR052727">
    <property type="entry name" value="Rab4/Rab5_effector"/>
</dbReference>
<dbReference type="OrthoDB" id="10407961at2759"/>
<dbReference type="EMBL" id="JH767178">
    <property type="protein sequence ID" value="EQC30116.1"/>
    <property type="molecule type" value="Genomic_DNA"/>
</dbReference>
<dbReference type="VEuPathDB" id="FungiDB:SDRG_12176"/>
<feature type="region of interest" description="Disordered" evidence="5">
    <location>
        <begin position="383"/>
        <end position="402"/>
    </location>
</feature>
<evidence type="ECO:0000313" key="7">
    <source>
        <dbReference type="EMBL" id="EQC30116.1"/>
    </source>
</evidence>
<dbReference type="PANTHER" id="PTHR13510">
    <property type="entry name" value="FYVE-FINGER-CONTAINING RAB5 EFFECTOR PROTEIN RABENOSYN-5-RELATED"/>
    <property type="match status" value="1"/>
</dbReference>
<evidence type="ECO:0000256" key="4">
    <source>
        <dbReference type="PROSITE-ProRule" id="PRU00091"/>
    </source>
</evidence>
<dbReference type="AlphaFoldDB" id="T0Q683"/>
<dbReference type="CDD" id="cd00065">
    <property type="entry name" value="FYVE_like_SF"/>
    <property type="match status" value="1"/>
</dbReference>
<dbReference type="GO" id="GO:0008270">
    <property type="term" value="F:zinc ion binding"/>
    <property type="evidence" value="ECO:0007669"/>
    <property type="project" value="UniProtKB-KW"/>
</dbReference>
<evidence type="ECO:0000313" key="8">
    <source>
        <dbReference type="Proteomes" id="UP000030762"/>
    </source>
</evidence>
<dbReference type="PROSITE" id="PS50178">
    <property type="entry name" value="ZF_FYVE"/>
    <property type="match status" value="1"/>
</dbReference>
<proteinExistence type="predicted"/>
<evidence type="ECO:0000259" key="6">
    <source>
        <dbReference type="PROSITE" id="PS50178"/>
    </source>
</evidence>
<feature type="domain" description="FYVE-type" evidence="6">
    <location>
        <begin position="280"/>
        <end position="339"/>
    </location>
</feature>
<keyword evidence="2 4" id="KW-0863">Zinc-finger</keyword>
<evidence type="ECO:0000256" key="3">
    <source>
        <dbReference type="ARBA" id="ARBA00022833"/>
    </source>
</evidence>
<dbReference type="InterPro" id="IPR023393">
    <property type="entry name" value="START-like_dom_sf"/>
</dbReference>
<keyword evidence="8" id="KW-1185">Reference proteome</keyword>
<keyword evidence="1" id="KW-0479">Metal-binding</keyword>
<gene>
    <name evidence="7" type="ORF">SDRG_12176</name>
</gene>
<dbReference type="InParanoid" id="T0Q683"/>
<name>T0Q683_SAPDV</name>
<dbReference type="eggNOG" id="ENOG502QPNE">
    <property type="taxonomic scope" value="Eukaryota"/>
</dbReference>
<dbReference type="Proteomes" id="UP000030762">
    <property type="component" value="Unassembled WGS sequence"/>
</dbReference>